<reference evidence="1" key="1">
    <citation type="submission" date="2022-10" db="EMBL/GenBank/DDBJ databases">
        <title>Culturing micro-colonial fungi from biological soil crusts in the Mojave desert and describing Neophaeococcomyces mojavensis, and introducing the new genera and species Taxawa tesnikishii.</title>
        <authorList>
            <person name="Kurbessoian T."/>
            <person name="Stajich J.E."/>
        </authorList>
    </citation>
    <scope>NUCLEOTIDE SEQUENCE</scope>
    <source>
        <strain evidence="1">TK_35</strain>
    </source>
</reference>
<protein>
    <submittedName>
        <fullName evidence="1">Uncharacterized protein</fullName>
    </submittedName>
</protein>
<keyword evidence="2" id="KW-1185">Reference proteome</keyword>
<accession>A0AA39CVK7</accession>
<evidence type="ECO:0000313" key="2">
    <source>
        <dbReference type="Proteomes" id="UP001172681"/>
    </source>
</evidence>
<organism evidence="1 2">
    <name type="scientific">Knufia peltigerae</name>
    <dbReference type="NCBI Taxonomy" id="1002370"/>
    <lineage>
        <taxon>Eukaryota</taxon>
        <taxon>Fungi</taxon>
        <taxon>Dikarya</taxon>
        <taxon>Ascomycota</taxon>
        <taxon>Pezizomycotina</taxon>
        <taxon>Eurotiomycetes</taxon>
        <taxon>Chaetothyriomycetidae</taxon>
        <taxon>Chaetothyriales</taxon>
        <taxon>Trichomeriaceae</taxon>
        <taxon>Knufia</taxon>
    </lineage>
</organism>
<dbReference type="AlphaFoldDB" id="A0AA39CVK7"/>
<sequence>MRSGRRTRTEDDKLVQARHLLKVRRTQQLLEHVVPSGSFLGPLQCGNSDPFFSTPVGLTAVNHDLINRWRLLFIHLVWPKAPDIEYLPVISAWQSMMRMAFSNEACMHALLACVTFWKIASTDNDKDYGSLIVKGLGHESAGLSALRSELARDSQSRLVQICTIYLLASAAIKADFPDKATVHLEALRRLIDEYGGLMSLPFSIRGAINHVDIAASAGSCRPLVFSQQLWDKGNIMADLSLPETLLVRRSHYLKESISGEVPIGTHHVFSAYRDLMAVHTMAPQLQDQSRRTHLLCWTQSRAFAQIGETRDVKAALTSFADLEVPGAADLASEVVARTALTYMADMLFYTKHAYATVLIDYYDIQKLLDHAEVRALVSEAFLLWCLATGSAVEYNFYKKGKTRWWHAPRFLLLARHMGVDSVDLVAPVLSQFLYNETPISRYLEAIFVLDDFILNTTGCDVEEVTRIPAARARRERSDYIWRIPKTKAWDNSWKELQRGNIIQWTAPSSDYVELHL</sequence>
<gene>
    <name evidence="1" type="ORF">H2204_008705</name>
</gene>
<dbReference type="Proteomes" id="UP001172681">
    <property type="component" value="Unassembled WGS sequence"/>
</dbReference>
<evidence type="ECO:0000313" key="1">
    <source>
        <dbReference type="EMBL" id="KAJ9630050.1"/>
    </source>
</evidence>
<proteinExistence type="predicted"/>
<comment type="caution">
    <text evidence="1">The sequence shown here is derived from an EMBL/GenBank/DDBJ whole genome shotgun (WGS) entry which is preliminary data.</text>
</comment>
<name>A0AA39CVK7_9EURO</name>
<dbReference type="EMBL" id="JAPDRN010000065">
    <property type="protein sequence ID" value="KAJ9630050.1"/>
    <property type="molecule type" value="Genomic_DNA"/>
</dbReference>